<keyword evidence="2" id="KW-1185">Reference proteome</keyword>
<dbReference type="AlphaFoldDB" id="A0A5C4SJX0"/>
<dbReference type="OrthoDB" id="635777at2"/>
<dbReference type="EMBL" id="VDCS01000009">
    <property type="protein sequence ID" value="TNJ43841.1"/>
    <property type="molecule type" value="Genomic_DNA"/>
</dbReference>
<dbReference type="Proteomes" id="UP000308713">
    <property type="component" value="Unassembled WGS sequence"/>
</dbReference>
<proteinExistence type="predicted"/>
<sequence length="307" mass="34797">MKRLCTLAFMFTLTFYGFSQNEQERSNIQTYTPSKLLSKGQWDIKFFNSVYTQTERTDAGTKSVTIPRETFFTNTTEIYTGISAKARVNIGLVFQIRSNTFNGAGALDVFKFKNDLVNSRSGLTTLAPSIRVQPFVSLPTFSVTSSVYFPVFKDEAFPGENNDPVYLDKRSVFWETKFFYDNTFGADKWQIFTEIDLGFNFGEKSTDADFNTANISERYANNSLFMPISAFLSYFPTSKSTIFINGQQAFLIDLGNNFSQNYTQLGFGGKYQITKILNIEASFGKFIRGYSFQGLGQTFSLGLRALF</sequence>
<evidence type="ECO:0000313" key="1">
    <source>
        <dbReference type="EMBL" id="TNJ43841.1"/>
    </source>
</evidence>
<dbReference type="RefSeq" id="WP_139697616.1">
    <property type="nucleotide sequence ID" value="NZ_CP074074.1"/>
</dbReference>
<name>A0A5C4SJX0_9FLAO</name>
<reference evidence="1 2" key="1">
    <citation type="submission" date="2019-05" db="EMBL/GenBank/DDBJ databases">
        <title>Tamlana fucoidanivorans sp. nov., isolated from the surface of algae collected from Fujian province in China.</title>
        <authorList>
            <person name="Li J."/>
        </authorList>
    </citation>
    <scope>NUCLEOTIDE SEQUENCE [LARGE SCALE GENOMIC DNA]</scope>
    <source>
        <strain evidence="1 2">CW2-9</strain>
    </source>
</reference>
<protein>
    <submittedName>
        <fullName evidence="1">Uncharacterized protein</fullName>
    </submittedName>
</protein>
<organism evidence="1 2">
    <name type="scientific">Allotamlana fucoidanivorans</name>
    <dbReference type="NCBI Taxonomy" id="2583814"/>
    <lineage>
        <taxon>Bacteria</taxon>
        <taxon>Pseudomonadati</taxon>
        <taxon>Bacteroidota</taxon>
        <taxon>Flavobacteriia</taxon>
        <taxon>Flavobacteriales</taxon>
        <taxon>Flavobacteriaceae</taxon>
        <taxon>Allotamlana</taxon>
    </lineage>
</organism>
<evidence type="ECO:0000313" key="2">
    <source>
        <dbReference type="Proteomes" id="UP000308713"/>
    </source>
</evidence>
<gene>
    <name evidence="1" type="ORF">FGF67_10780</name>
</gene>
<comment type="caution">
    <text evidence="1">The sequence shown here is derived from an EMBL/GenBank/DDBJ whole genome shotgun (WGS) entry which is preliminary data.</text>
</comment>
<accession>A0A5C4SJX0</accession>